<keyword evidence="3 6" id="KW-0812">Transmembrane</keyword>
<feature type="domain" description="GtrA/DPMS transmembrane" evidence="7">
    <location>
        <begin position="20"/>
        <end position="140"/>
    </location>
</feature>
<dbReference type="PANTHER" id="PTHR38459:SF1">
    <property type="entry name" value="PROPHAGE BACTOPRENOL-LINKED GLUCOSE TRANSLOCASE HOMOLOG"/>
    <property type="match status" value="1"/>
</dbReference>
<dbReference type="Proteomes" id="UP001220022">
    <property type="component" value="Unassembled WGS sequence"/>
</dbReference>
<evidence type="ECO:0000256" key="1">
    <source>
        <dbReference type="ARBA" id="ARBA00004141"/>
    </source>
</evidence>
<comment type="similarity">
    <text evidence="2">Belongs to the GtrA family.</text>
</comment>
<dbReference type="Pfam" id="PF04138">
    <property type="entry name" value="GtrA_DPMS_TM"/>
    <property type="match status" value="1"/>
</dbReference>
<comment type="caution">
    <text evidence="8">The sequence shown here is derived from an EMBL/GenBank/DDBJ whole genome shotgun (WGS) entry which is preliminary data.</text>
</comment>
<feature type="transmembrane region" description="Helical" evidence="6">
    <location>
        <begin position="117"/>
        <end position="134"/>
    </location>
</feature>
<evidence type="ECO:0000256" key="3">
    <source>
        <dbReference type="ARBA" id="ARBA00022692"/>
    </source>
</evidence>
<evidence type="ECO:0000256" key="2">
    <source>
        <dbReference type="ARBA" id="ARBA00009399"/>
    </source>
</evidence>
<dbReference type="RefSeq" id="WP_275820919.1">
    <property type="nucleotide sequence ID" value="NZ_BAAANM010000021.1"/>
</dbReference>
<dbReference type="PANTHER" id="PTHR38459">
    <property type="entry name" value="PROPHAGE BACTOPRENOL-LINKED GLUCOSE TRANSLOCASE HOMOLOG"/>
    <property type="match status" value="1"/>
</dbReference>
<dbReference type="InterPro" id="IPR051401">
    <property type="entry name" value="GtrA_CellWall_Glycosyl"/>
</dbReference>
<sequence length="169" mass="18648">MSRLSALNTRLRLLYREIAKFGLVGIAGIGVNLVVFNLLRSATNLQTVRASVVATIVAIAFNYVGFRYFTYRNADKSGRGKELGLFTFFSAIGLVIENGVLYGATYGMGWDGPLANNFWKFTGIGVATLFRFWSYRTWVFRSLPAQAVEQAEAILSDAEQQARVNAAGK</sequence>
<dbReference type="EMBL" id="JARHTQ010000033">
    <property type="protein sequence ID" value="MDF2260375.1"/>
    <property type="molecule type" value="Genomic_DNA"/>
</dbReference>
<organism evidence="8 9">
    <name type="scientific">Streptantibioticus ferralitis</name>
    <dbReference type="NCBI Taxonomy" id="236510"/>
    <lineage>
        <taxon>Bacteria</taxon>
        <taxon>Bacillati</taxon>
        <taxon>Actinomycetota</taxon>
        <taxon>Actinomycetes</taxon>
        <taxon>Kitasatosporales</taxon>
        <taxon>Streptomycetaceae</taxon>
        <taxon>Streptantibioticus</taxon>
    </lineage>
</organism>
<evidence type="ECO:0000259" key="7">
    <source>
        <dbReference type="Pfam" id="PF04138"/>
    </source>
</evidence>
<gene>
    <name evidence="8" type="ORF">P2L57_33100</name>
</gene>
<accession>A0ABT5Z990</accession>
<feature type="transmembrane region" description="Helical" evidence="6">
    <location>
        <begin position="83"/>
        <end position="105"/>
    </location>
</feature>
<evidence type="ECO:0000256" key="5">
    <source>
        <dbReference type="ARBA" id="ARBA00023136"/>
    </source>
</evidence>
<reference evidence="8 9" key="1">
    <citation type="submission" date="2023-03" db="EMBL/GenBank/DDBJ databases">
        <title>Draft genome sequence of type strain Streptomyces ferralitis JCM 14344.</title>
        <authorList>
            <person name="Klaysubun C."/>
            <person name="Duangmal K."/>
        </authorList>
    </citation>
    <scope>NUCLEOTIDE SEQUENCE [LARGE SCALE GENOMIC DNA]</scope>
    <source>
        <strain evidence="8 9">JCM 14344</strain>
    </source>
</reference>
<evidence type="ECO:0000313" key="8">
    <source>
        <dbReference type="EMBL" id="MDF2260375.1"/>
    </source>
</evidence>
<evidence type="ECO:0000256" key="6">
    <source>
        <dbReference type="SAM" id="Phobius"/>
    </source>
</evidence>
<feature type="transmembrane region" description="Helical" evidence="6">
    <location>
        <begin position="51"/>
        <end position="71"/>
    </location>
</feature>
<evidence type="ECO:0000256" key="4">
    <source>
        <dbReference type="ARBA" id="ARBA00022989"/>
    </source>
</evidence>
<protein>
    <submittedName>
        <fullName evidence="8">GtrA family protein</fullName>
    </submittedName>
</protein>
<keyword evidence="9" id="KW-1185">Reference proteome</keyword>
<proteinExistence type="inferred from homology"/>
<name>A0ABT5Z990_9ACTN</name>
<dbReference type="InterPro" id="IPR007267">
    <property type="entry name" value="GtrA_DPMS_TM"/>
</dbReference>
<keyword evidence="5 6" id="KW-0472">Membrane</keyword>
<keyword evidence="4 6" id="KW-1133">Transmembrane helix</keyword>
<comment type="subcellular location">
    <subcellularLocation>
        <location evidence="1">Membrane</location>
        <topology evidence="1">Multi-pass membrane protein</topology>
    </subcellularLocation>
</comment>
<feature type="transmembrane region" description="Helical" evidence="6">
    <location>
        <begin position="21"/>
        <end position="39"/>
    </location>
</feature>
<evidence type="ECO:0000313" key="9">
    <source>
        <dbReference type="Proteomes" id="UP001220022"/>
    </source>
</evidence>